<name>A0ABS3KNW7_9PROT</name>
<proteinExistence type="predicted"/>
<dbReference type="Proteomes" id="UP001518989">
    <property type="component" value="Unassembled WGS sequence"/>
</dbReference>
<keyword evidence="3" id="KW-1185">Reference proteome</keyword>
<sequence>MTSATLSKFGYPSNLVGQTEHWTVLLRPEQPTLGSLVLICREPVTAFGAASPAAFAGLATVVARIEATLGRFVQYEKINYLMLMMLDPDVHFHVIPRYAGSRSQAGVMVEDHGWPAAPALGQAVTPDAAQQAQLVAALRALWDGQSS</sequence>
<dbReference type="InterPro" id="IPR036265">
    <property type="entry name" value="HIT-like_sf"/>
</dbReference>
<organism evidence="2 3">
    <name type="scientific">Roseomonas haemaphysalidis</name>
    <dbReference type="NCBI Taxonomy" id="2768162"/>
    <lineage>
        <taxon>Bacteria</taxon>
        <taxon>Pseudomonadati</taxon>
        <taxon>Pseudomonadota</taxon>
        <taxon>Alphaproteobacteria</taxon>
        <taxon>Acetobacterales</taxon>
        <taxon>Roseomonadaceae</taxon>
        <taxon>Roseomonas</taxon>
    </lineage>
</organism>
<evidence type="ECO:0000259" key="1">
    <source>
        <dbReference type="Pfam" id="PF01230"/>
    </source>
</evidence>
<gene>
    <name evidence="2" type="ORF">IAI61_03340</name>
</gene>
<evidence type="ECO:0000313" key="3">
    <source>
        <dbReference type="Proteomes" id="UP001518989"/>
    </source>
</evidence>
<dbReference type="Pfam" id="PF01230">
    <property type="entry name" value="HIT"/>
    <property type="match status" value="1"/>
</dbReference>
<dbReference type="SUPFAM" id="SSF54197">
    <property type="entry name" value="HIT-like"/>
    <property type="match status" value="1"/>
</dbReference>
<dbReference type="Gene3D" id="3.30.428.10">
    <property type="entry name" value="HIT-like"/>
    <property type="match status" value="1"/>
</dbReference>
<feature type="domain" description="HIT" evidence="1">
    <location>
        <begin position="12"/>
        <end position="99"/>
    </location>
</feature>
<comment type="caution">
    <text evidence="2">The sequence shown here is derived from an EMBL/GenBank/DDBJ whole genome shotgun (WGS) entry which is preliminary data.</text>
</comment>
<protein>
    <submittedName>
        <fullName evidence="2">HIT family protein</fullName>
    </submittedName>
</protein>
<dbReference type="InterPro" id="IPR011146">
    <property type="entry name" value="HIT-like"/>
</dbReference>
<accession>A0ABS3KNW7</accession>
<evidence type="ECO:0000313" key="2">
    <source>
        <dbReference type="EMBL" id="MBO1078051.1"/>
    </source>
</evidence>
<dbReference type="EMBL" id="JACTNG010000001">
    <property type="protein sequence ID" value="MBO1078051.1"/>
    <property type="molecule type" value="Genomic_DNA"/>
</dbReference>
<dbReference type="RefSeq" id="WP_207415433.1">
    <property type="nucleotide sequence ID" value="NZ_CP061179.1"/>
</dbReference>
<reference evidence="2 3" key="1">
    <citation type="submission" date="2020-09" db="EMBL/GenBank/DDBJ databases">
        <title>Roseomonas.</title>
        <authorList>
            <person name="Zhu W."/>
        </authorList>
    </citation>
    <scope>NUCLEOTIDE SEQUENCE [LARGE SCALE GENOMIC DNA]</scope>
    <source>
        <strain evidence="2 3">573</strain>
    </source>
</reference>